<evidence type="ECO:0000256" key="1">
    <source>
        <dbReference type="SAM" id="MobiDB-lite"/>
    </source>
</evidence>
<feature type="compositionally biased region" description="Basic and acidic residues" evidence="1">
    <location>
        <begin position="326"/>
        <end position="340"/>
    </location>
</feature>
<feature type="transmembrane region" description="Helical" evidence="2">
    <location>
        <begin position="170"/>
        <end position="189"/>
    </location>
</feature>
<protein>
    <submittedName>
        <fullName evidence="3">Inner membrane protein YbhN</fullName>
    </submittedName>
</protein>
<accession>A0A517T0Q5</accession>
<keyword evidence="2" id="KW-0812">Transmembrane</keyword>
<feature type="transmembrane region" description="Helical" evidence="2">
    <location>
        <begin position="129"/>
        <end position="150"/>
    </location>
</feature>
<dbReference type="PANTHER" id="PTHR39087">
    <property type="entry name" value="UPF0104 MEMBRANE PROTEIN MJ1595"/>
    <property type="match status" value="1"/>
</dbReference>
<feature type="transmembrane region" description="Helical" evidence="2">
    <location>
        <begin position="241"/>
        <end position="268"/>
    </location>
</feature>
<feature type="transmembrane region" description="Helical" evidence="2">
    <location>
        <begin position="89"/>
        <end position="109"/>
    </location>
</feature>
<gene>
    <name evidence="3" type="primary">ybhN</name>
    <name evidence="3" type="ORF">SV7mr_45100</name>
</gene>
<proteinExistence type="predicted"/>
<keyword evidence="4" id="KW-1185">Reference proteome</keyword>
<sequence>MKQLREKLPLLRKLIGPAFATIMFVLAMRLLLNELKNVTWEEFRLGMSNVPIAQIFMAALLVAMNYVLLIAYDLLGLRYIARSVPVRRVSLVSVSSFSLGNNLGTILAASPIRFRFYTQWGLSPGHVLALISVIGVTFWSGWIFISGLVLSSVPLQLPEKVKLPLDSQTLGWVLIGIAVVYICICVFWRKPWPIGKMHLRPPRPGLMFAQASVAAIDLLISATALYLVLPEGAQVPFSLVLAAYLVAMGAAVLSQIPGGLGILDVILLTLLKDASENSVVASILIFRILYYWLPLMVGMSLLVGYEIMGGVKQASRAKALTSDVSDAEKKLPVQERHPREDEDDAATADDRPAPPADSNDNPSHQPPPDD</sequence>
<organism evidence="3 4">
    <name type="scientific">Stieleria bergensis</name>
    <dbReference type="NCBI Taxonomy" id="2528025"/>
    <lineage>
        <taxon>Bacteria</taxon>
        <taxon>Pseudomonadati</taxon>
        <taxon>Planctomycetota</taxon>
        <taxon>Planctomycetia</taxon>
        <taxon>Pirellulales</taxon>
        <taxon>Pirellulaceae</taxon>
        <taxon>Stieleria</taxon>
    </lineage>
</organism>
<dbReference type="RefSeq" id="WP_419187714.1">
    <property type="nucleotide sequence ID" value="NZ_CP036272.1"/>
</dbReference>
<name>A0A517T0Q5_9BACT</name>
<keyword evidence="2" id="KW-1133">Transmembrane helix</keyword>
<dbReference type="PANTHER" id="PTHR39087:SF2">
    <property type="entry name" value="UPF0104 MEMBRANE PROTEIN MJ1595"/>
    <property type="match status" value="1"/>
</dbReference>
<evidence type="ECO:0000256" key="2">
    <source>
        <dbReference type="SAM" id="Phobius"/>
    </source>
</evidence>
<feature type="region of interest" description="Disordered" evidence="1">
    <location>
        <begin position="321"/>
        <end position="370"/>
    </location>
</feature>
<evidence type="ECO:0000313" key="3">
    <source>
        <dbReference type="EMBL" id="QDT61969.1"/>
    </source>
</evidence>
<keyword evidence="2" id="KW-0472">Membrane</keyword>
<dbReference type="EMBL" id="CP036272">
    <property type="protein sequence ID" value="QDT61969.1"/>
    <property type="molecule type" value="Genomic_DNA"/>
</dbReference>
<feature type="transmembrane region" description="Helical" evidence="2">
    <location>
        <begin position="288"/>
        <end position="308"/>
    </location>
</feature>
<feature type="transmembrane region" description="Helical" evidence="2">
    <location>
        <begin position="14"/>
        <end position="32"/>
    </location>
</feature>
<evidence type="ECO:0000313" key="4">
    <source>
        <dbReference type="Proteomes" id="UP000315003"/>
    </source>
</evidence>
<reference evidence="3 4" key="1">
    <citation type="submission" date="2019-02" db="EMBL/GenBank/DDBJ databases">
        <title>Deep-cultivation of Planctomycetes and their phenomic and genomic characterization uncovers novel biology.</title>
        <authorList>
            <person name="Wiegand S."/>
            <person name="Jogler M."/>
            <person name="Boedeker C."/>
            <person name="Pinto D."/>
            <person name="Vollmers J."/>
            <person name="Rivas-Marin E."/>
            <person name="Kohn T."/>
            <person name="Peeters S.H."/>
            <person name="Heuer A."/>
            <person name="Rast P."/>
            <person name="Oberbeckmann S."/>
            <person name="Bunk B."/>
            <person name="Jeske O."/>
            <person name="Meyerdierks A."/>
            <person name="Storesund J.E."/>
            <person name="Kallscheuer N."/>
            <person name="Luecker S."/>
            <person name="Lage O.M."/>
            <person name="Pohl T."/>
            <person name="Merkel B.J."/>
            <person name="Hornburger P."/>
            <person name="Mueller R.-W."/>
            <person name="Bruemmer F."/>
            <person name="Labrenz M."/>
            <person name="Spormann A.M."/>
            <person name="Op den Camp H."/>
            <person name="Overmann J."/>
            <person name="Amann R."/>
            <person name="Jetten M.S.M."/>
            <person name="Mascher T."/>
            <person name="Medema M.H."/>
            <person name="Devos D.P."/>
            <person name="Kaster A.-K."/>
            <person name="Ovreas L."/>
            <person name="Rohde M."/>
            <person name="Galperin M.Y."/>
            <person name="Jogler C."/>
        </authorList>
    </citation>
    <scope>NUCLEOTIDE SEQUENCE [LARGE SCALE GENOMIC DNA]</scope>
    <source>
        <strain evidence="3 4">SV_7m_r</strain>
    </source>
</reference>
<feature type="transmembrane region" description="Helical" evidence="2">
    <location>
        <begin position="209"/>
        <end position="229"/>
    </location>
</feature>
<dbReference type="AlphaFoldDB" id="A0A517T0Q5"/>
<dbReference type="Proteomes" id="UP000315003">
    <property type="component" value="Chromosome"/>
</dbReference>
<feature type="transmembrane region" description="Helical" evidence="2">
    <location>
        <begin position="52"/>
        <end position="77"/>
    </location>
</feature>